<accession>A0ACB9NVC2</accession>
<reference evidence="2" key="1">
    <citation type="journal article" date="2023" name="Front. Plant Sci.">
        <title>Chromosomal-level genome assembly of Melastoma candidum provides insights into trichome evolution.</title>
        <authorList>
            <person name="Zhong Y."/>
            <person name="Wu W."/>
            <person name="Sun C."/>
            <person name="Zou P."/>
            <person name="Liu Y."/>
            <person name="Dai S."/>
            <person name="Zhou R."/>
        </authorList>
    </citation>
    <scope>NUCLEOTIDE SEQUENCE [LARGE SCALE GENOMIC DNA]</scope>
</reference>
<dbReference type="EMBL" id="CM042886">
    <property type="protein sequence ID" value="KAI4340448.1"/>
    <property type="molecule type" value="Genomic_DNA"/>
</dbReference>
<sequence>MLQSNNGCNFPPCLIPTNRSCRKLTVLVSVSHCGTGVITRSVGGHNRNNSLLPQTSCRNVLRIALFVCAVAIEIICVALQTIVYSFLLYSIIGFQWTDLAEAPLPSMTSSYTSFSSFLLPRPYIPLWWRWYYWCTPVVWPIYDIFASLYGNKMNDMDIEPEPSMALNAFLNKYAVFAHIGFALIFYFVFATASSRSIQSSDSM</sequence>
<protein>
    <submittedName>
        <fullName evidence="1">Uncharacterized protein</fullName>
    </submittedName>
</protein>
<gene>
    <name evidence="1" type="ORF">MLD38_025280</name>
</gene>
<organism evidence="1 2">
    <name type="scientific">Melastoma candidum</name>
    <dbReference type="NCBI Taxonomy" id="119954"/>
    <lineage>
        <taxon>Eukaryota</taxon>
        <taxon>Viridiplantae</taxon>
        <taxon>Streptophyta</taxon>
        <taxon>Embryophyta</taxon>
        <taxon>Tracheophyta</taxon>
        <taxon>Spermatophyta</taxon>
        <taxon>Magnoliopsida</taxon>
        <taxon>eudicotyledons</taxon>
        <taxon>Gunneridae</taxon>
        <taxon>Pentapetalae</taxon>
        <taxon>rosids</taxon>
        <taxon>malvids</taxon>
        <taxon>Myrtales</taxon>
        <taxon>Melastomataceae</taxon>
        <taxon>Melastomatoideae</taxon>
        <taxon>Melastomateae</taxon>
        <taxon>Melastoma</taxon>
    </lineage>
</organism>
<evidence type="ECO:0000313" key="2">
    <source>
        <dbReference type="Proteomes" id="UP001057402"/>
    </source>
</evidence>
<keyword evidence="2" id="KW-1185">Reference proteome</keyword>
<name>A0ACB9NVC2_9MYRT</name>
<proteinExistence type="predicted"/>
<dbReference type="Proteomes" id="UP001057402">
    <property type="component" value="Chromosome 7"/>
</dbReference>
<comment type="caution">
    <text evidence="1">The sequence shown here is derived from an EMBL/GenBank/DDBJ whole genome shotgun (WGS) entry which is preliminary data.</text>
</comment>
<evidence type="ECO:0000313" key="1">
    <source>
        <dbReference type="EMBL" id="KAI4340448.1"/>
    </source>
</evidence>